<comment type="caution">
    <text evidence="7">The sequence shown here is derived from an EMBL/GenBank/DDBJ whole genome shotgun (WGS) entry which is preliminary data.</text>
</comment>
<dbReference type="PROSITE" id="PS50088">
    <property type="entry name" value="ANK_REPEAT"/>
    <property type="match status" value="6"/>
</dbReference>
<evidence type="ECO:0008006" key="9">
    <source>
        <dbReference type="Google" id="ProtNLM"/>
    </source>
</evidence>
<keyword evidence="8" id="KW-1185">Reference proteome</keyword>
<sequence>MYHKAVDAQRRILSLSTPPFRSHPEFIILYTVWHEMKRLLHKLRRHAPDETKPIPSFPDGVKVLHDCADAAVDICFVHGLTGDRENTWTARGQSEPWPKTLLPSRLANARILTYGYDAYVVRKGVAGSNRLIDHATNLLHDLSAERRTSSAEERPLIFIAHSMGGLVCKMAILRSRNNPAGHLRGIFQSTKGVLFLGTPHQGSWMSHWAQIPVSALGLAKSTNMTLLGILRSDNELLESIRVDFSNLIRELEKEGRTFEVTCFFEELPLPVVGKVVSKESATFQGHDPISIHANHSDMVKFASPNETGFLRLLGELDRWIAQIAPRFPEAVPQLSEAHYGCLRSLAFPTMHERFHNTERAIDGTCQWVLQHHAHRQWATCDRALLWIKGKPGSGKSTALKHILEYCEAQDNSLILSFFFHGRGHELLQKSPLGLFRALVHQVLDKAPESLPGLLNTFEQNCKAMGAPGEKWHWNQAELQRFFEASLPEVLKARPVLLFVDALDESGQENAVNLVETLKSLVKTHEICLEDENEMDISTYIMSRLTALRHPKSSSISALITDRASGIFMWARLVVDRVLRLELEGAGFKDIEAAIHNLPQALDDLYREIIGNMKPASLKLIQWVLFAQRPLSPVEMRWAVLIDPECPYTTLEAYQSAEGYDNTDTERICRQTTSLSCGLVEVIGATYSRSLAGPLSTDSVASGSIYALSSSLSLKYSSSEDREVVQFIHQSVKDFIIEKGLRILKGGSTEDEAAAKAHLRLSRICIHYLRMEEITQAINYEHDVFPFLHYAATSWVAHATQCDRHDPQEDLLDLFSWPSNSLMEVWIRAFRELYPNRYYWPAEGTRLIHIMGRYGMLMPLTAVLTRMDQNVGDTNLLSGANVDTIDDDGMTALSWAASNGQEGVVRLLIESGANVDTIDDDGMTALSWAASNGQEGVVRLLIESGADLEAKDNDGQTPLWRAASNGQEGVVRLLIKSGTDLEAKDNDGQTPLSWAARSGQEGVVRLLIKSGADLEAKDNDGQTPLSWAACNRQEGVVRLLIESGADLKAKDNNGQTPLSWAVCIRQEGVIRLLIESGADLDTKDNFFWTPLS</sequence>
<keyword evidence="3 4" id="KW-0040">ANK repeat</keyword>
<feature type="repeat" description="ANK" evidence="4">
    <location>
        <begin position="953"/>
        <end position="985"/>
    </location>
</feature>
<feature type="repeat" description="ANK" evidence="4">
    <location>
        <begin position="1052"/>
        <end position="1084"/>
    </location>
</feature>
<dbReference type="PRINTS" id="PR01415">
    <property type="entry name" value="ANKYRIN"/>
</dbReference>
<evidence type="ECO:0000259" key="5">
    <source>
        <dbReference type="Pfam" id="PF05057"/>
    </source>
</evidence>
<accession>A0A9P9WTZ0</accession>
<protein>
    <recommendedName>
        <fullName evidence="9">NACHT domain-containing protein</fullName>
    </recommendedName>
</protein>
<feature type="repeat" description="ANK" evidence="4">
    <location>
        <begin position="986"/>
        <end position="1018"/>
    </location>
</feature>
<dbReference type="EMBL" id="JAFIMR010000005">
    <property type="protein sequence ID" value="KAI1879097.1"/>
    <property type="molecule type" value="Genomic_DNA"/>
</dbReference>
<feature type="domain" description="DUF676" evidence="5">
    <location>
        <begin position="153"/>
        <end position="229"/>
    </location>
</feature>
<keyword evidence="2" id="KW-0677">Repeat</keyword>
<dbReference type="Pfam" id="PF12796">
    <property type="entry name" value="Ank_2"/>
    <property type="match status" value="2"/>
</dbReference>
<dbReference type="Proteomes" id="UP000829685">
    <property type="component" value="Unassembled WGS sequence"/>
</dbReference>
<dbReference type="SMART" id="SM00248">
    <property type="entry name" value="ANK"/>
    <property type="match status" value="6"/>
</dbReference>
<reference evidence="7" key="1">
    <citation type="submission" date="2021-03" db="EMBL/GenBank/DDBJ databases">
        <title>Revisited historic fungal species revealed as producer of novel bioactive compounds through whole genome sequencing and comparative genomics.</title>
        <authorList>
            <person name="Vignolle G.A."/>
            <person name="Hochenegger N."/>
            <person name="Mach R.L."/>
            <person name="Mach-Aigner A.R."/>
            <person name="Javad Rahimi M."/>
            <person name="Salim K.A."/>
            <person name="Chan C.M."/>
            <person name="Lim L.B.L."/>
            <person name="Cai F."/>
            <person name="Druzhinina I.S."/>
            <person name="U'Ren J.M."/>
            <person name="Derntl C."/>
        </authorList>
    </citation>
    <scope>NUCLEOTIDE SEQUENCE</scope>
    <source>
        <strain evidence="7">TUCIM 5799</strain>
    </source>
</reference>
<dbReference type="InterPro" id="IPR027417">
    <property type="entry name" value="P-loop_NTPase"/>
</dbReference>
<dbReference type="SUPFAM" id="SSF52540">
    <property type="entry name" value="P-loop containing nucleoside triphosphate hydrolases"/>
    <property type="match status" value="1"/>
</dbReference>
<dbReference type="PANTHER" id="PTHR24171:SF9">
    <property type="entry name" value="ANKYRIN REPEAT DOMAIN-CONTAINING PROTEIN 39"/>
    <property type="match status" value="1"/>
</dbReference>
<dbReference type="Gene3D" id="3.40.50.1820">
    <property type="entry name" value="alpha/beta hydrolase"/>
    <property type="match status" value="1"/>
</dbReference>
<name>A0A9P9WTZ0_9PEZI</name>
<evidence type="ECO:0000259" key="6">
    <source>
        <dbReference type="Pfam" id="PF24883"/>
    </source>
</evidence>
<dbReference type="Pfam" id="PF05057">
    <property type="entry name" value="DUF676"/>
    <property type="match status" value="1"/>
</dbReference>
<dbReference type="InterPro" id="IPR002110">
    <property type="entry name" value="Ankyrin_rpt"/>
</dbReference>
<evidence type="ECO:0000256" key="4">
    <source>
        <dbReference type="PROSITE-ProRule" id="PRU00023"/>
    </source>
</evidence>
<dbReference type="PANTHER" id="PTHR24171">
    <property type="entry name" value="ANKYRIN REPEAT DOMAIN-CONTAINING PROTEIN 39-RELATED"/>
    <property type="match status" value="1"/>
</dbReference>
<evidence type="ECO:0000313" key="8">
    <source>
        <dbReference type="Proteomes" id="UP000829685"/>
    </source>
</evidence>
<dbReference type="InterPro" id="IPR036770">
    <property type="entry name" value="Ankyrin_rpt-contain_sf"/>
</dbReference>
<evidence type="ECO:0000256" key="2">
    <source>
        <dbReference type="ARBA" id="ARBA00022737"/>
    </source>
</evidence>
<organism evidence="7 8">
    <name type="scientific">Neoarthrinium moseri</name>
    <dbReference type="NCBI Taxonomy" id="1658444"/>
    <lineage>
        <taxon>Eukaryota</taxon>
        <taxon>Fungi</taxon>
        <taxon>Dikarya</taxon>
        <taxon>Ascomycota</taxon>
        <taxon>Pezizomycotina</taxon>
        <taxon>Sordariomycetes</taxon>
        <taxon>Xylariomycetidae</taxon>
        <taxon>Amphisphaeriales</taxon>
        <taxon>Apiosporaceae</taxon>
        <taxon>Neoarthrinium</taxon>
    </lineage>
</organism>
<dbReference type="SUPFAM" id="SSF53474">
    <property type="entry name" value="alpha/beta-Hydrolases"/>
    <property type="match status" value="1"/>
</dbReference>
<feature type="repeat" description="ANK" evidence="4">
    <location>
        <begin position="920"/>
        <end position="952"/>
    </location>
</feature>
<gene>
    <name evidence="7" type="ORF">JX265_003274</name>
</gene>
<proteinExistence type="inferred from homology"/>
<dbReference type="InterPro" id="IPR029058">
    <property type="entry name" value="AB_hydrolase_fold"/>
</dbReference>
<dbReference type="PROSITE" id="PS50297">
    <property type="entry name" value="ANK_REP_REGION"/>
    <property type="match status" value="6"/>
</dbReference>
<comment type="similarity">
    <text evidence="1">Belongs to the putative lipase ROG1 family.</text>
</comment>
<dbReference type="Pfam" id="PF13637">
    <property type="entry name" value="Ank_4"/>
    <property type="match status" value="1"/>
</dbReference>
<feature type="repeat" description="ANK" evidence="4">
    <location>
        <begin position="1019"/>
        <end position="1051"/>
    </location>
</feature>
<dbReference type="SUPFAM" id="SSF48403">
    <property type="entry name" value="Ankyrin repeat"/>
    <property type="match status" value="1"/>
</dbReference>
<dbReference type="AlphaFoldDB" id="A0A9P9WTZ0"/>
<dbReference type="Pfam" id="PF24883">
    <property type="entry name" value="NPHP3_N"/>
    <property type="match status" value="1"/>
</dbReference>
<feature type="repeat" description="ANK" evidence="4">
    <location>
        <begin position="887"/>
        <end position="919"/>
    </location>
</feature>
<evidence type="ECO:0000313" key="7">
    <source>
        <dbReference type="EMBL" id="KAI1879097.1"/>
    </source>
</evidence>
<evidence type="ECO:0000256" key="3">
    <source>
        <dbReference type="ARBA" id="ARBA00023043"/>
    </source>
</evidence>
<feature type="domain" description="Nephrocystin 3-like N-terminal" evidence="6">
    <location>
        <begin position="363"/>
        <end position="526"/>
    </location>
</feature>
<dbReference type="Gene3D" id="1.25.40.20">
    <property type="entry name" value="Ankyrin repeat-containing domain"/>
    <property type="match status" value="3"/>
</dbReference>
<dbReference type="InterPro" id="IPR007751">
    <property type="entry name" value="DUF676_lipase-like"/>
</dbReference>
<dbReference type="Gene3D" id="3.40.50.300">
    <property type="entry name" value="P-loop containing nucleotide triphosphate hydrolases"/>
    <property type="match status" value="1"/>
</dbReference>
<evidence type="ECO:0000256" key="1">
    <source>
        <dbReference type="ARBA" id="ARBA00007920"/>
    </source>
</evidence>
<dbReference type="InterPro" id="IPR056884">
    <property type="entry name" value="NPHP3-like_N"/>
</dbReference>